<comment type="cofactor">
    <cofactor evidence="1">
        <name>Fe(2+)</name>
        <dbReference type="ChEBI" id="CHEBI:29033"/>
    </cofactor>
</comment>
<dbReference type="SUPFAM" id="SSF161111">
    <property type="entry name" value="Cation efflux protein transmembrane domain-like"/>
    <property type="match status" value="1"/>
</dbReference>
<protein>
    <submittedName>
        <fullName evidence="17">Taurine dioxygenase</fullName>
    </submittedName>
</protein>
<keyword evidence="5" id="KW-0479">Metal-binding</keyword>
<keyword evidence="6 17" id="KW-0223">Dioxygenase</keyword>
<dbReference type="PANTHER" id="PTHR30468">
    <property type="entry name" value="ALPHA-KETOGLUTARATE-DEPENDENT SULFONATE DIOXYGENASE"/>
    <property type="match status" value="1"/>
</dbReference>
<dbReference type="InterPro" id="IPR003819">
    <property type="entry name" value="TauD/TfdA-like"/>
</dbReference>
<dbReference type="Gene3D" id="1.20.1510.10">
    <property type="entry name" value="Cation efflux protein transmembrane domain"/>
    <property type="match status" value="1"/>
</dbReference>
<dbReference type="InterPro" id="IPR036661">
    <property type="entry name" value="Luciferase-like_sf"/>
</dbReference>
<evidence type="ECO:0000256" key="7">
    <source>
        <dbReference type="ARBA" id="ARBA00022989"/>
    </source>
</evidence>
<evidence type="ECO:0000256" key="4">
    <source>
        <dbReference type="ARBA" id="ARBA00022692"/>
    </source>
</evidence>
<dbReference type="InterPro" id="IPR011251">
    <property type="entry name" value="Luciferase-like_dom"/>
</dbReference>
<dbReference type="FunFam" id="3.60.130.10:FF:000003">
    <property type="entry name" value="Alpha-ketoglutarate-dependent taurine dioxygenase"/>
    <property type="match status" value="1"/>
</dbReference>
<keyword evidence="8" id="KW-0560">Oxidoreductase</keyword>
<dbReference type="GO" id="GO:0004497">
    <property type="term" value="F:monooxygenase activity"/>
    <property type="evidence" value="ECO:0007669"/>
    <property type="project" value="InterPro"/>
</dbReference>
<feature type="transmembrane region" description="Helical" evidence="13">
    <location>
        <begin position="444"/>
        <end position="465"/>
    </location>
</feature>
<comment type="similarity">
    <text evidence="11">Belongs to the NtaA/SnaA/DszA monooxygenase family.</text>
</comment>
<sequence>MKSSMRRIPTEYLGPINDAILEISDRCSSPIIILTTSTDQSEYTNRVEGRNIVKVFIHPTCNRLFQTSTTSSMNMYSQWLVPVPLHEQDLELQYIYIEQVRYDAYGTEWRVLHRGYFRPCERPFGFQGEYFFEGCGLWACPSEKQQGGLDLRVKFSLVAEGAWERMLQEAEKGNPDAANHSAEMNGRHMPPFVCFNLTRQILLPVTHQELMTMASPRQHSPGMSRSPSSFLELSPQQGCGVMSTRGQSLPGLIKRYSLSNGASTRTSDLEQADQASESSIHGPHRRGSILIGDTTSPFRWSGYHTPPVQLKSLRKPVREYYERMNYLVSRYSYVDRLLDSSIARDLLEDYERHWAKNKGHLQTITEGQSAPLPTSSAEEIQAGHTERTPLLVLPDDEAETPGFGHDTSDAHKIVMTAIYINLTANCILLAAKIVVTVMTSSVSVLASLVDAALDFLSTAIIWSTTRLTTRRDRFRYPVGRHRLEPVGVLIFSVVMITSFFQVALVSLQRLTGDGHALVELTIPAIVIMASTVAIKGLCWLWCRQVNDSNVQALAQDAMTDIVFNIFSIIFPLVGTFANVWFLDPAGGLLLSFFVIFNWASTAKEHIANLTGAAASPDDRSVLLYLVMRFAACIRWVQNLEAYHSGDRLNVEPITAMAAVTENLGFAITTSTSYEAPYVVAKRFSTLDHLTRGRFGWNIVTSWKTSASKALGLPLIEHDKRYKIADEYLRVLYKLWEGSWADDALKEDTETSEYTDPGRIKTVHHHGDHFHLDGVHILDPSPQRTPFLFQAGTSPAGIAFGTTHAEGIFVSAISPEALAPRVKTIREEAVKQGRDPNSIKIFPVLTPIIGQTEEEARRKYEEALEYANFEAGLAFWSGSSGIDLSQFDPDQEIKATDVTVDARVHTTLMNLQHTSPEIPAWTPRNIGKWIALGANGPLSIGTPDKIADLLERWIDIADVDGFNIGHIISPGSFEDVVELLVPELKRRVAEIPERVAAPATLPVKSVPENTTESKPKIRKVIDEEENTTASYPHYLPTWDHGEKYPPLEPFSHIEHGRDADPSLKDLLPEGSTIDKLTPTIGSEVRGVQLHKLSAAGKDQLALLVAQRKVVAFRDQEFADLPIKEALDFGGYFGRHHIHPTSGSPDGYPEIHLVYRKGLDGEVEAFFANRNSSVQWHSDVSYEQQPPGTTFLYILDSPEVGGDTAFTNQVEAYNRLSPAIQQRLHGLKAVHSGFEQAEFSRNRGGVVRREPVQNEHPLVRTHPVTGEKALYVNSGFTRSIVGLKKEESEALLAFLLNHISRGIDYQVRVRWAPKTVVVWDNRVTVHSAIFDWTTGERRHLARITPQAERPYETPYGS</sequence>
<dbReference type="NCBIfam" id="TIGR03860">
    <property type="entry name" value="FMN_nitrolo"/>
    <property type="match status" value="1"/>
</dbReference>
<dbReference type="GO" id="GO:0008324">
    <property type="term" value="F:monoatomic cation transmembrane transporter activity"/>
    <property type="evidence" value="ECO:0007669"/>
    <property type="project" value="InterPro"/>
</dbReference>
<evidence type="ECO:0000256" key="1">
    <source>
        <dbReference type="ARBA" id="ARBA00001954"/>
    </source>
</evidence>
<feature type="domain" description="Luciferase-like" evidence="14">
    <location>
        <begin position="647"/>
        <end position="886"/>
    </location>
</feature>
<keyword evidence="18" id="KW-1185">Reference proteome</keyword>
<keyword evidence="4 13" id="KW-0812">Transmembrane</keyword>
<dbReference type="GO" id="GO:0046872">
    <property type="term" value="F:metal ion binding"/>
    <property type="evidence" value="ECO:0007669"/>
    <property type="project" value="UniProtKB-KW"/>
</dbReference>
<gene>
    <name evidence="17" type="ORF">PISL3812_00938</name>
</gene>
<name>A0A0U1LKV7_TALIS</name>
<dbReference type="GO" id="GO:0016706">
    <property type="term" value="F:2-oxoglutarate-dependent dioxygenase activity"/>
    <property type="evidence" value="ECO:0007669"/>
    <property type="project" value="TreeGrafter"/>
</dbReference>
<feature type="transmembrane region" description="Helical" evidence="13">
    <location>
        <begin position="486"/>
        <end position="508"/>
    </location>
</feature>
<dbReference type="Pfam" id="PF01545">
    <property type="entry name" value="Cation_efflux"/>
    <property type="match status" value="1"/>
</dbReference>
<evidence type="ECO:0000259" key="16">
    <source>
        <dbReference type="Pfam" id="PF02668"/>
    </source>
</evidence>
<evidence type="ECO:0000256" key="13">
    <source>
        <dbReference type="SAM" id="Phobius"/>
    </source>
</evidence>
<evidence type="ECO:0000313" key="17">
    <source>
        <dbReference type="EMBL" id="CRG83585.1"/>
    </source>
</evidence>
<dbReference type="GO" id="GO:0016020">
    <property type="term" value="C:membrane"/>
    <property type="evidence" value="ECO:0007669"/>
    <property type="project" value="UniProtKB-SubCell"/>
</dbReference>
<dbReference type="Pfam" id="PF02668">
    <property type="entry name" value="TauD"/>
    <property type="match status" value="1"/>
</dbReference>
<reference evidence="17 18" key="1">
    <citation type="submission" date="2015-04" db="EMBL/GenBank/DDBJ databases">
        <authorList>
            <person name="Syromyatnikov M.Y."/>
            <person name="Popov V.N."/>
        </authorList>
    </citation>
    <scope>NUCLEOTIDE SEQUENCE [LARGE SCALE GENOMIC DNA]</scope>
    <source>
        <strain evidence="17">WF-38-12</strain>
    </source>
</reference>
<evidence type="ECO:0000259" key="14">
    <source>
        <dbReference type="Pfam" id="PF00296"/>
    </source>
</evidence>
<evidence type="ECO:0000256" key="2">
    <source>
        <dbReference type="ARBA" id="ARBA00004141"/>
    </source>
</evidence>
<evidence type="ECO:0000313" key="18">
    <source>
        <dbReference type="Proteomes" id="UP000054383"/>
    </source>
</evidence>
<evidence type="ECO:0000259" key="15">
    <source>
        <dbReference type="Pfam" id="PF01545"/>
    </source>
</evidence>
<dbReference type="SUPFAM" id="SSF51679">
    <property type="entry name" value="Bacterial luciferase-like"/>
    <property type="match status" value="1"/>
</dbReference>
<evidence type="ECO:0000256" key="5">
    <source>
        <dbReference type="ARBA" id="ARBA00022723"/>
    </source>
</evidence>
<evidence type="ECO:0000256" key="6">
    <source>
        <dbReference type="ARBA" id="ARBA00022964"/>
    </source>
</evidence>
<dbReference type="Pfam" id="PF00296">
    <property type="entry name" value="Bac_luciferase"/>
    <property type="match status" value="1"/>
</dbReference>
<keyword evidence="9" id="KW-0408">Iron</keyword>
<dbReference type="GO" id="GO:0005737">
    <property type="term" value="C:cytoplasm"/>
    <property type="evidence" value="ECO:0007669"/>
    <property type="project" value="TreeGrafter"/>
</dbReference>
<dbReference type="InterPro" id="IPR027469">
    <property type="entry name" value="Cation_efflux_TMD_sf"/>
</dbReference>
<dbReference type="EMBL" id="CVMT01000001">
    <property type="protein sequence ID" value="CRG83585.1"/>
    <property type="molecule type" value="Genomic_DNA"/>
</dbReference>
<dbReference type="InterPro" id="IPR058533">
    <property type="entry name" value="Cation_efflux_TM"/>
</dbReference>
<feature type="transmembrane region" description="Helical" evidence="13">
    <location>
        <begin position="418"/>
        <end position="438"/>
    </location>
</feature>
<feature type="domain" description="Cation efflux protein transmembrane" evidence="15">
    <location>
        <begin position="419"/>
        <end position="609"/>
    </location>
</feature>
<dbReference type="Gene3D" id="3.20.20.30">
    <property type="entry name" value="Luciferase-like domain"/>
    <property type="match status" value="1"/>
</dbReference>
<dbReference type="InterPro" id="IPR042098">
    <property type="entry name" value="TauD-like_sf"/>
</dbReference>
<feature type="transmembrane region" description="Helical" evidence="13">
    <location>
        <begin position="520"/>
        <end position="541"/>
    </location>
</feature>
<evidence type="ECO:0000256" key="10">
    <source>
        <dbReference type="ARBA" id="ARBA00023136"/>
    </source>
</evidence>
<proteinExistence type="inferred from homology"/>
<accession>A0A0U1LKV7</accession>
<evidence type="ECO:0000256" key="11">
    <source>
        <dbReference type="ARBA" id="ARBA00033748"/>
    </source>
</evidence>
<feature type="compositionally biased region" description="Polar residues" evidence="12">
    <location>
        <begin position="215"/>
        <end position="237"/>
    </location>
</feature>
<evidence type="ECO:0000256" key="12">
    <source>
        <dbReference type="SAM" id="MobiDB-lite"/>
    </source>
</evidence>
<evidence type="ECO:0000256" key="8">
    <source>
        <dbReference type="ARBA" id="ARBA00023002"/>
    </source>
</evidence>
<keyword evidence="10 13" id="KW-0472">Membrane</keyword>
<dbReference type="Gene3D" id="3.60.130.10">
    <property type="entry name" value="Clavaminate synthase-like"/>
    <property type="match status" value="1"/>
</dbReference>
<dbReference type="FunFam" id="1.20.1510.10:FF:000005">
    <property type="entry name" value="Putative Cation diffusion facilitator 1"/>
    <property type="match status" value="1"/>
</dbReference>
<dbReference type="InterPro" id="IPR016215">
    <property type="entry name" value="NTA_MOA"/>
</dbReference>
<dbReference type="InterPro" id="IPR051323">
    <property type="entry name" value="AtsK-like"/>
</dbReference>
<dbReference type="OrthoDB" id="8922241at2759"/>
<comment type="similarity">
    <text evidence="3">Belongs to the TfdA dioxygenase family.</text>
</comment>
<dbReference type="GO" id="GO:0098771">
    <property type="term" value="P:inorganic ion homeostasis"/>
    <property type="evidence" value="ECO:0007669"/>
    <property type="project" value="UniProtKB-ARBA"/>
</dbReference>
<dbReference type="STRING" id="28573.A0A0U1LKV7"/>
<evidence type="ECO:0000256" key="9">
    <source>
        <dbReference type="ARBA" id="ARBA00023004"/>
    </source>
</evidence>
<organism evidence="17 18">
    <name type="scientific">Talaromyces islandicus</name>
    <name type="common">Penicillium islandicum</name>
    <dbReference type="NCBI Taxonomy" id="28573"/>
    <lineage>
        <taxon>Eukaryota</taxon>
        <taxon>Fungi</taxon>
        <taxon>Dikarya</taxon>
        <taxon>Ascomycota</taxon>
        <taxon>Pezizomycotina</taxon>
        <taxon>Eurotiomycetes</taxon>
        <taxon>Eurotiomycetidae</taxon>
        <taxon>Eurotiales</taxon>
        <taxon>Trichocomaceae</taxon>
        <taxon>Talaromyces</taxon>
        <taxon>Talaromyces sect. Islandici</taxon>
    </lineage>
</organism>
<dbReference type="PANTHER" id="PTHR30468:SF28">
    <property type="entry name" value="ALPHA-KETOGLUTARATE-DEPENDENT TAURINE DIOXYGENASE (AFU_ORTHOLOGUE AFUA_8G02210)-RELATED"/>
    <property type="match status" value="1"/>
</dbReference>
<dbReference type="Proteomes" id="UP000054383">
    <property type="component" value="Unassembled WGS sequence"/>
</dbReference>
<keyword evidence="7 13" id="KW-1133">Transmembrane helix</keyword>
<comment type="subcellular location">
    <subcellularLocation>
        <location evidence="2">Membrane</location>
        <topology evidence="2">Multi-pass membrane protein</topology>
    </subcellularLocation>
</comment>
<feature type="region of interest" description="Disordered" evidence="12">
    <location>
        <begin position="215"/>
        <end position="241"/>
    </location>
</feature>
<evidence type="ECO:0000256" key="3">
    <source>
        <dbReference type="ARBA" id="ARBA00005896"/>
    </source>
</evidence>
<dbReference type="GO" id="GO:0030003">
    <property type="term" value="P:intracellular monoatomic cation homeostasis"/>
    <property type="evidence" value="ECO:0007669"/>
    <property type="project" value="UniProtKB-ARBA"/>
</dbReference>
<dbReference type="SUPFAM" id="SSF51197">
    <property type="entry name" value="Clavaminate synthase-like"/>
    <property type="match status" value="1"/>
</dbReference>
<feature type="region of interest" description="Disordered" evidence="12">
    <location>
        <begin position="264"/>
        <end position="288"/>
    </location>
</feature>
<feature type="domain" description="TauD/TfdA-like" evidence="16">
    <location>
        <begin position="1072"/>
        <end position="1342"/>
    </location>
</feature>
<feature type="transmembrane region" description="Helical" evidence="13">
    <location>
        <begin position="561"/>
        <end position="582"/>
    </location>
</feature>